<name>A0A7C4QPD8_9PLAN</name>
<gene>
    <name evidence="2" type="ORF">ENS64_09725</name>
</gene>
<evidence type="ECO:0000256" key="1">
    <source>
        <dbReference type="SAM" id="SignalP"/>
    </source>
</evidence>
<organism evidence="2">
    <name type="scientific">Schlesneria paludicola</name>
    <dbReference type="NCBI Taxonomy" id="360056"/>
    <lineage>
        <taxon>Bacteria</taxon>
        <taxon>Pseudomonadati</taxon>
        <taxon>Planctomycetota</taxon>
        <taxon>Planctomycetia</taxon>
        <taxon>Planctomycetales</taxon>
        <taxon>Planctomycetaceae</taxon>
        <taxon>Schlesneria</taxon>
    </lineage>
</organism>
<comment type="caution">
    <text evidence="2">The sequence shown here is derived from an EMBL/GenBank/DDBJ whole genome shotgun (WGS) entry which is preliminary data.</text>
</comment>
<accession>A0A7C4QPD8</accession>
<feature type="signal peptide" evidence="1">
    <location>
        <begin position="1"/>
        <end position="25"/>
    </location>
</feature>
<keyword evidence="1" id="KW-0732">Signal</keyword>
<feature type="chain" id="PRO_5028143665" description="Disintegrin domain-containing protein" evidence="1">
    <location>
        <begin position="26"/>
        <end position="225"/>
    </location>
</feature>
<evidence type="ECO:0000313" key="2">
    <source>
        <dbReference type="EMBL" id="HGT39524.1"/>
    </source>
</evidence>
<reference evidence="2" key="1">
    <citation type="journal article" date="2020" name="mSystems">
        <title>Genome- and Community-Level Interaction Insights into Carbon Utilization and Element Cycling Functions of Hydrothermarchaeota in Hydrothermal Sediment.</title>
        <authorList>
            <person name="Zhou Z."/>
            <person name="Liu Y."/>
            <person name="Xu W."/>
            <person name="Pan J."/>
            <person name="Luo Z.H."/>
            <person name="Li M."/>
        </authorList>
    </citation>
    <scope>NUCLEOTIDE SEQUENCE [LARGE SCALE GENOMIC DNA]</scope>
    <source>
        <strain evidence="2">SpSt-508</strain>
    </source>
</reference>
<dbReference type="AlphaFoldDB" id="A0A7C4QPD8"/>
<dbReference type="EMBL" id="DSVQ01000012">
    <property type="protein sequence ID" value="HGT39524.1"/>
    <property type="molecule type" value="Genomic_DNA"/>
</dbReference>
<protein>
    <recommendedName>
        <fullName evidence="3">Disintegrin domain-containing protein</fullName>
    </recommendedName>
</protein>
<evidence type="ECO:0008006" key="3">
    <source>
        <dbReference type="Google" id="ProtNLM"/>
    </source>
</evidence>
<proteinExistence type="predicted"/>
<sequence>MKKLWMAPGLFALCAVLSAPMSASAQGPLCEFLPMLPFCEEDDCCADLEERVSDLEQANVVQNAAIASLALQIAQINTAIGELQACCEDNADAIDDLQDQIDQIVEFLGGDCTIAGLDECGGSCTDLDTDRNNCGACGNACAANQDCVEGACVLKTCPPAGDCQVAVLNQDGSCTNVPLTGDACDDELDCTTNDSCLNGTCVGGGNPCDAGETCVEGSGNPPTCI</sequence>